<comment type="caution">
    <text evidence="1">The sequence shown here is derived from an EMBL/GenBank/DDBJ whole genome shotgun (WGS) entry which is preliminary data.</text>
</comment>
<evidence type="ECO:0000313" key="2">
    <source>
        <dbReference type="Proteomes" id="UP000193922"/>
    </source>
</evidence>
<evidence type="ECO:0000313" key="1">
    <source>
        <dbReference type="EMBL" id="ORX64740.1"/>
    </source>
</evidence>
<keyword evidence="2" id="KW-1185">Reference proteome</keyword>
<accession>A0A1Y1VTX9</accession>
<dbReference type="EMBL" id="MCFD01000069">
    <property type="protein sequence ID" value="ORX64740.1"/>
    <property type="molecule type" value="Genomic_DNA"/>
</dbReference>
<proteinExistence type="predicted"/>
<name>A0A1Y1VTX9_9FUNG</name>
<protein>
    <submittedName>
        <fullName evidence="1">Uncharacterized protein</fullName>
    </submittedName>
</protein>
<gene>
    <name evidence="1" type="ORF">DL89DRAFT_159976</name>
</gene>
<sequence>MKMNIQPLLRPGVLVLLSVKNAQQTLFSQSMKSQIFSNLHCVCWTSNMRDSTAIPTVWRYAHLHIAQIATITPINHTLC</sequence>
<reference evidence="1 2" key="1">
    <citation type="submission" date="2016-07" db="EMBL/GenBank/DDBJ databases">
        <title>Pervasive Adenine N6-methylation of Active Genes in Fungi.</title>
        <authorList>
            <consortium name="DOE Joint Genome Institute"/>
            <person name="Mondo S.J."/>
            <person name="Dannebaum R.O."/>
            <person name="Kuo R.C."/>
            <person name="Labutti K."/>
            <person name="Haridas S."/>
            <person name="Kuo A."/>
            <person name="Salamov A."/>
            <person name="Ahrendt S.R."/>
            <person name="Lipzen A."/>
            <person name="Sullivan W."/>
            <person name="Andreopoulos W.B."/>
            <person name="Clum A."/>
            <person name="Lindquist E."/>
            <person name="Daum C."/>
            <person name="Ramamoorthy G.K."/>
            <person name="Gryganskyi A."/>
            <person name="Culley D."/>
            <person name="Magnuson J.K."/>
            <person name="James T.Y."/>
            <person name="O'Malley M.A."/>
            <person name="Stajich J.E."/>
            <person name="Spatafora J.W."/>
            <person name="Visel A."/>
            <person name="Grigoriev I.V."/>
        </authorList>
    </citation>
    <scope>NUCLEOTIDE SEQUENCE [LARGE SCALE GENOMIC DNA]</scope>
    <source>
        <strain evidence="1 2">ATCC 12442</strain>
    </source>
</reference>
<dbReference type="RefSeq" id="XP_040739349.1">
    <property type="nucleotide sequence ID" value="XM_040883639.1"/>
</dbReference>
<dbReference type="Proteomes" id="UP000193922">
    <property type="component" value="Unassembled WGS sequence"/>
</dbReference>
<organism evidence="1 2">
    <name type="scientific">Linderina pennispora</name>
    <dbReference type="NCBI Taxonomy" id="61395"/>
    <lineage>
        <taxon>Eukaryota</taxon>
        <taxon>Fungi</taxon>
        <taxon>Fungi incertae sedis</taxon>
        <taxon>Zoopagomycota</taxon>
        <taxon>Kickxellomycotina</taxon>
        <taxon>Kickxellomycetes</taxon>
        <taxon>Kickxellales</taxon>
        <taxon>Kickxellaceae</taxon>
        <taxon>Linderina</taxon>
    </lineage>
</organism>
<dbReference type="GeneID" id="63800287"/>
<dbReference type="AlphaFoldDB" id="A0A1Y1VTX9"/>